<dbReference type="EMBL" id="JBHUIV010000016">
    <property type="protein sequence ID" value="MFD2201941.1"/>
    <property type="molecule type" value="Genomic_DNA"/>
</dbReference>
<dbReference type="Gene3D" id="3.40.50.720">
    <property type="entry name" value="NAD(P)-binding Rossmann-like Domain"/>
    <property type="match status" value="1"/>
</dbReference>
<evidence type="ECO:0000259" key="2">
    <source>
        <dbReference type="Pfam" id="PF01408"/>
    </source>
</evidence>
<dbReference type="InterPro" id="IPR050463">
    <property type="entry name" value="Gfo/Idh/MocA_oxidrdct_glycsds"/>
</dbReference>
<name>A0ABW5B9C0_9BACT</name>
<keyword evidence="1" id="KW-0560">Oxidoreductase</keyword>
<dbReference type="PANTHER" id="PTHR43818:SF11">
    <property type="entry name" value="BCDNA.GH03377"/>
    <property type="match status" value="1"/>
</dbReference>
<feature type="domain" description="Gfo/Idh/MocA-like oxidoreductase N-terminal" evidence="2">
    <location>
        <begin position="92"/>
        <end position="169"/>
    </location>
</feature>
<accession>A0ABW5B9C0</accession>
<evidence type="ECO:0000259" key="3">
    <source>
        <dbReference type="Pfam" id="PF16490"/>
    </source>
</evidence>
<dbReference type="Pfam" id="PF16490">
    <property type="entry name" value="Oxidoreduct_C"/>
    <property type="match status" value="1"/>
</dbReference>
<sequence length="461" mass="52691">MQNRLEVILLATILVIVAQSCTNPQKTEMEEKERGKVVLMSLDPGHFHAGLIHKSMYPNVDSTVYVFAPEGEELNDYLRRLEGYNTRNDQPTSWKVEVYKGTDYLDEMINRKSGNVMVVAGKNDQKIDYISAAIQNGIHVYADKPLVIDKVGFEKLQQAFDLAKQKDLLLYDIMTERFEITSILQKELSMIPEVFGKLENGTLEEPAITKESVHHFFKYVSGQALIRPDWFFDVEKQGEGLVDVTTHLVDLIQWAAFPEQVLTLDDVDMLTSTRWSTPLNLEEFRKVTGKQEFPDFLDKDIQEGKLQVFCNGEMNYTLKGVHAKVSVIWNFQAPEGAGDTHYSVMRGTGANLIIRQGEEEGYKPTLYIALLKGQDVALQQAIRSTLQGKYPGIDLEQLPNGEYRVHIPESYHVGHEAHFAQVTEKFLEYYHKGKMPEWEVPNMLVKYFTTTKALEMARENP</sequence>
<feature type="domain" description="Putative oxidoreductase C-terminal" evidence="3">
    <location>
        <begin position="184"/>
        <end position="457"/>
    </location>
</feature>
<dbReference type="InterPro" id="IPR032459">
    <property type="entry name" value="Oxidoreduct_C"/>
</dbReference>
<evidence type="ECO:0000256" key="1">
    <source>
        <dbReference type="ARBA" id="ARBA00023002"/>
    </source>
</evidence>
<gene>
    <name evidence="4" type="ORF">ACFSKV_10200</name>
</gene>
<dbReference type="InterPro" id="IPR036291">
    <property type="entry name" value="NAD(P)-bd_dom_sf"/>
</dbReference>
<keyword evidence="5" id="KW-1185">Reference proteome</keyword>
<dbReference type="InterPro" id="IPR000683">
    <property type="entry name" value="Gfo/Idh/MocA-like_OxRdtase_N"/>
</dbReference>
<dbReference type="RefSeq" id="WP_380802141.1">
    <property type="nucleotide sequence ID" value="NZ_JBHUIV010000016.1"/>
</dbReference>
<dbReference type="PROSITE" id="PS51257">
    <property type="entry name" value="PROKAR_LIPOPROTEIN"/>
    <property type="match status" value="1"/>
</dbReference>
<evidence type="ECO:0000313" key="4">
    <source>
        <dbReference type="EMBL" id="MFD2201941.1"/>
    </source>
</evidence>
<comment type="caution">
    <text evidence="4">The sequence shown here is derived from an EMBL/GenBank/DDBJ whole genome shotgun (WGS) entry which is preliminary data.</text>
</comment>
<reference evidence="5" key="1">
    <citation type="journal article" date="2019" name="Int. J. Syst. Evol. Microbiol.">
        <title>The Global Catalogue of Microorganisms (GCM) 10K type strain sequencing project: providing services to taxonomists for standard genome sequencing and annotation.</title>
        <authorList>
            <consortium name="The Broad Institute Genomics Platform"/>
            <consortium name="The Broad Institute Genome Sequencing Center for Infectious Disease"/>
            <person name="Wu L."/>
            <person name="Ma J."/>
        </authorList>
    </citation>
    <scope>NUCLEOTIDE SEQUENCE [LARGE SCALE GENOMIC DNA]</scope>
    <source>
        <strain evidence="5">KCTC 19812</strain>
    </source>
</reference>
<proteinExistence type="predicted"/>
<evidence type="ECO:0000313" key="5">
    <source>
        <dbReference type="Proteomes" id="UP001597414"/>
    </source>
</evidence>
<dbReference type="SUPFAM" id="SSF51735">
    <property type="entry name" value="NAD(P)-binding Rossmann-fold domains"/>
    <property type="match status" value="1"/>
</dbReference>
<organism evidence="4 5">
    <name type="scientific">Shivajiella indica</name>
    <dbReference type="NCBI Taxonomy" id="872115"/>
    <lineage>
        <taxon>Bacteria</taxon>
        <taxon>Pseudomonadati</taxon>
        <taxon>Bacteroidota</taxon>
        <taxon>Cytophagia</taxon>
        <taxon>Cytophagales</taxon>
        <taxon>Cyclobacteriaceae</taxon>
        <taxon>Shivajiella</taxon>
    </lineage>
</organism>
<dbReference type="PANTHER" id="PTHR43818">
    <property type="entry name" value="BCDNA.GH03377"/>
    <property type="match status" value="1"/>
</dbReference>
<dbReference type="Proteomes" id="UP001597414">
    <property type="component" value="Unassembled WGS sequence"/>
</dbReference>
<protein>
    <submittedName>
        <fullName evidence="4">Oxidoreductase C-terminal domain-containing protein</fullName>
    </submittedName>
</protein>
<dbReference type="Pfam" id="PF01408">
    <property type="entry name" value="GFO_IDH_MocA"/>
    <property type="match status" value="1"/>
</dbReference>